<feature type="domain" description="HTH cro/C1-type" evidence="1">
    <location>
        <begin position="16"/>
        <end position="69"/>
    </location>
</feature>
<accession>A0ABS5IW59</accession>
<dbReference type="InterPro" id="IPR010982">
    <property type="entry name" value="Lambda_DNA-bd_dom_sf"/>
</dbReference>
<dbReference type="Proteomes" id="UP000676386">
    <property type="component" value="Unassembled WGS sequence"/>
</dbReference>
<keyword evidence="3" id="KW-1185">Reference proteome</keyword>
<dbReference type="Pfam" id="PF01381">
    <property type="entry name" value="HTH_3"/>
    <property type="match status" value="1"/>
</dbReference>
<organism evidence="2 3">
    <name type="scientific">Chitinophaga hostae</name>
    <dbReference type="NCBI Taxonomy" id="2831022"/>
    <lineage>
        <taxon>Bacteria</taxon>
        <taxon>Pseudomonadati</taxon>
        <taxon>Bacteroidota</taxon>
        <taxon>Chitinophagia</taxon>
        <taxon>Chitinophagales</taxon>
        <taxon>Chitinophagaceae</taxon>
        <taxon>Chitinophaga</taxon>
    </lineage>
</organism>
<proteinExistence type="predicted"/>
<evidence type="ECO:0000259" key="1">
    <source>
        <dbReference type="PROSITE" id="PS50943"/>
    </source>
</evidence>
<name>A0ABS5IW59_9BACT</name>
<dbReference type="SUPFAM" id="SSF47413">
    <property type="entry name" value="lambda repressor-like DNA-binding domains"/>
    <property type="match status" value="1"/>
</dbReference>
<reference evidence="2 3" key="1">
    <citation type="submission" date="2021-04" db="EMBL/GenBank/DDBJ databases">
        <title>Chitinophaga sp. nov., isolated from the rhizosphere soil.</title>
        <authorList>
            <person name="He S."/>
        </authorList>
    </citation>
    <scope>NUCLEOTIDE SEQUENCE [LARGE SCALE GENOMIC DNA]</scope>
    <source>
        <strain evidence="2 3">2R12</strain>
    </source>
</reference>
<dbReference type="PROSITE" id="PS50943">
    <property type="entry name" value="HTH_CROC1"/>
    <property type="match status" value="1"/>
</dbReference>
<dbReference type="RefSeq" id="WP_211972200.1">
    <property type="nucleotide sequence ID" value="NZ_JAGTXB010000003.1"/>
</dbReference>
<dbReference type="CDD" id="cd00093">
    <property type="entry name" value="HTH_XRE"/>
    <property type="match status" value="1"/>
</dbReference>
<gene>
    <name evidence="2" type="ORF">KE626_07185</name>
</gene>
<dbReference type="SMART" id="SM00530">
    <property type="entry name" value="HTH_XRE"/>
    <property type="match status" value="1"/>
</dbReference>
<dbReference type="EMBL" id="JAGTXB010000003">
    <property type="protein sequence ID" value="MBS0027088.1"/>
    <property type="molecule type" value="Genomic_DNA"/>
</dbReference>
<evidence type="ECO:0000313" key="3">
    <source>
        <dbReference type="Proteomes" id="UP000676386"/>
    </source>
</evidence>
<protein>
    <submittedName>
        <fullName evidence="2">Helix-turn-helix transcriptional regulator</fullName>
    </submittedName>
</protein>
<dbReference type="Gene3D" id="1.10.260.40">
    <property type="entry name" value="lambda repressor-like DNA-binding domains"/>
    <property type="match status" value="1"/>
</dbReference>
<comment type="caution">
    <text evidence="2">The sequence shown here is derived from an EMBL/GenBank/DDBJ whole genome shotgun (WGS) entry which is preliminary data.</text>
</comment>
<dbReference type="InterPro" id="IPR001387">
    <property type="entry name" value="Cro/C1-type_HTH"/>
</dbReference>
<sequence length="126" mass="14374">MAIVESNCNKHWGRKIKSIRLLRGITEMEFGNTLGISVQDVSKLEQLERIEIGRVKDIARALGVTEQGLIDFSDDRVQYNTMNFYENCGVSNSTIANCFHQTVNTNQYDKLAESLELILESLKIYK</sequence>
<evidence type="ECO:0000313" key="2">
    <source>
        <dbReference type="EMBL" id="MBS0027088.1"/>
    </source>
</evidence>